<dbReference type="Proteomes" id="UP000177190">
    <property type="component" value="Unassembled WGS sequence"/>
</dbReference>
<evidence type="ECO:0000313" key="2">
    <source>
        <dbReference type="Proteomes" id="UP000177190"/>
    </source>
</evidence>
<name>A0A1G2HMT3_9BACT</name>
<organism evidence="1 2">
    <name type="scientific">Candidatus Staskawiczbacteria bacterium RIFCSPHIGHO2_01_FULL_36_16</name>
    <dbReference type="NCBI Taxonomy" id="1802200"/>
    <lineage>
        <taxon>Bacteria</taxon>
        <taxon>Candidatus Staskawicziibacteriota</taxon>
    </lineage>
</organism>
<dbReference type="AlphaFoldDB" id="A0A1G2HMT3"/>
<proteinExistence type="predicted"/>
<accession>A0A1G2HMT3</accession>
<gene>
    <name evidence="1" type="ORF">A2812_01345</name>
</gene>
<sequence>MGVCDKMRFNMIFILSFVLLLLFVNLINSQEEVTYEFNDTEENFGSLIGEGIENDNIFGKNVLLKKGETNEIIFTEDDSYLGINGDLFENVKPGVGGTNAFLKLNEEGEITNADLTASDDASFVFDERKIEVKKGTRMIYTNGYLNVWGQESEEIKLFDKVTNNGVVSFENEHKITLLNSGERISVIDGENVFGGSADGFRVEGNNFIIDKLTVRRSPKFYGLSGTAEVFVGEDGYVLGQDVVGVKDGISFSTGGLVENNLLISESGEWDLGKYNNWVVLGDKTLKAEGRGFDMTFLEDNPYVEIEEGDNFRIKSIRDLNVGLRSYYNDFSLELENRKVPRMTLGGTAAVTQGKKSLFINNGNVYSSNFGGDYMTIPVELLVKDLNTDKYSDKKYLISNSNEISVVPFEQEIDFTEERDENSIEGLKSLAKVFYIF</sequence>
<dbReference type="EMBL" id="MHOM01000032">
    <property type="protein sequence ID" value="OGZ63541.1"/>
    <property type="molecule type" value="Genomic_DNA"/>
</dbReference>
<protein>
    <submittedName>
        <fullName evidence="1">Uncharacterized protein</fullName>
    </submittedName>
</protein>
<comment type="caution">
    <text evidence="1">The sequence shown here is derived from an EMBL/GenBank/DDBJ whole genome shotgun (WGS) entry which is preliminary data.</text>
</comment>
<dbReference type="STRING" id="1802200.A2812_01345"/>
<reference evidence="1 2" key="1">
    <citation type="journal article" date="2016" name="Nat. Commun.">
        <title>Thousands of microbial genomes shed light on interconnected biogeochemical processes in an aquifer system.</title>
        <authorList>
            <person name="Anantharaman K."/>
            <person name="Brown C.T."/>
            <person name="Hug L.A."/>
            <person name="Sharon I."/>
            <person name="Castelle C.J."/>
            <person name="Probst A.J."/>
            <person name="Thomas B.C."/>
            <person name="Singh A."/>
            <person name="Wilkins M.J."/>
            <person name="Karaoz U."/>
            <person name="Brodie E.L."/>
            <person name="Williams K.H."/>
            <person name="Hubbard S.S."/>
            <person name="Banfield J.F."/>
        </authorList>
    </citation>
    <scope>NUCLEOTIDE SEQUENCE [LARGE SCALE GENOMIC DNA]</scope>
</reference>
<evidence type="ECO:0000313" key="1">
    <source>
        <dbReference type="EMBL" id="OGZ63541.1"/>
    </source>
</evidence>